<organism evidence="2 3">
    <name type="scientific">Ornithinimicrobium faecis</name>
    <dbReference type="NCBI Taxonomy" id="2934158"/>
    <lineage>
        <taxon>Bacteria</taxon>
        <taxon>Bacillati</taxon>
        <taxon>Actinomycetota</taxon>
        <taxon>Actinomycetes</taxon>
        <taxon>Micrococcales</taxon>
        <taxon>Ornithinimicrobiaceae</taxon>
        <taxon>Ornithinimicrobium</taxon>
    </lineage>
</organism>
<name>A0ABY4YXI5_9MICO</name>
<protein>
    <submittedName>
        <fullName evidence="2">AAA family ATPase</fullName>
    </submittedName>
</protein>
<dbReference type="EMBL" id="CP099489">
    <property type="protein sequence ID" value="USQ81493.1"/>
    <property type="molecule type" value="Genomic_DNA"/>
</dbReference>
<dbReference type="InterPro" id="IPR027417">
    <property type="entry name" value="P-loop_NTPase"/>
</dbReference>
<dbReference type="Proteomes" id="UP001056455">
    <property type="component" value="Chromosome"/>
</dbReference>
<proteinExistence type="predicted"/>
<dbReference type="Gene3D" id="3.40.50.300">
    <property type="entry name" value="P-loop containing nucleotide triphosphate hydrolases"/>
    <property type="match status" value="1"/>
</dbReference>
<dbReference type="Pfam" id="PF13614">
    <property type="entry name" value="AAA_31"/>
    <property type="match status" value="1"/>
</dbReference>
<dbReference type="SUPFAM" id="SSF52540">
    <property type="entry name" value="P-loop containing nucleoside triphosphate hydrolases"/>
    <property type="match status" value="1"/>
</dbReference>
<evidence type="ECO:0000259" key="1">
    <source>
        <dbReference type="Pfam" id="PF13614"/>
    </source>
</evidence>
<reference evidence="2" key="1">
    <citation type="submission" date="2022-06" db="EMBL/GenBank/DDBJ databases">
        <title>Ornithinimicrobium HY1793.</title>
        <authorList>
            <person name="Huang Y."/>
        </authorList>
    </citation>
    <scope>NUCLEOTIDE SEQUENCE</scope>
    <source>
        <strain evidence="2">HY1793</strain>
    </source>
</reference>
<dbReference type="InterPro" id="IPR025669">
    <property type="entry name" value="AAA_dom"/>
</dbReference>
<gene>
    <name evidence="2" type="ORF">NF556_07540</name>
</gene>
<evidence type="ECO:0000313" key="3">
    <source>
        <dbReference type="Proteomes" id="UP001056455"/>
    </source>
</evidence>
<evidence type="ECO:0000313" key="2">
    <source>
        <dbReference type="EMBL" id="USQ81493.1"/>
    </source>
</evidence>
<dbReference type="PANTHER" id="PTHR43384">
    <property type="entry name" value="SEPTUM SITE-DETERMINING PROTEIN MIND HOMOLOG, CHLOROPLASTIC-RELATED"/>
    <property type="match status" value="1"/>
</dbReference>
<feature type="domain" description="AAA" evidence="1">
    <location>
        <begin position="84"/>
        <end position="245"/>
    </location>
</feature>
<dbReference type="RefSeq" id="WP_252595007.1">
    <property type="nucleotide sequence ID" value="NZ_CP099489.1"/>
</dbReference>
<sequence length="340" mass="36144">MTREETLDDSLGLAGRFQEQFPLVAMLLITDRPTELALPALRAGVRDLVEPDISVDAMRWTLRHAIEKAGASGASSDDPQSVGRVITVASPKGGVGKTTLATNLAVGLAQQSPTGTVLVDLDIQFGDVSAALDLDPTYTIGDAVHGSTLRDATGLKTLLTKHSTGLHVLCGVKSPVEADEITAEDVSTIIGLLKAEFRYVVIDTAPGLVPHTLSALDHTTDLVLVASLDVPSVRGLRKELELLEELELPPATRHVAVNMVGRGGGLSVADVEATIGRPVDFVIPRSPKIIASTNRGRPLLQEPGRDKLRRDLTQIVDRFSPITARKPGLDWSGRHRGAAS</sequence>
<keyword evidence="3" id="KW-1185">Reference proteome</keyword>
<dbReference type="InterPro" id="IPR050625">
    <property type="entry name" value="ParA/MinD_ATPase"/>
</dbReference>
<accession>A0ABY4YXI5</accession>
<dbReference type="PANTHER" id="PTHR43384:SF13">
    <property type="entry name" value="SLR0110 PROTEIN"/>
    <property type="match status" value="1"/>
</dbReference>